<dbReference type="Proteomes" id="UP000228635">
    <property type="component" value="Unassembled WGS sequence"/>
</dbReference>
<dbReference type="AlphaFoldDB" id="A0A2M6WIZ3"/>
<comment type="caution">
    <text evidence="2">The sequence shown here is derived from an EMBL/GenBank/DDBJ whole genome shotgun (WGS) entry which is preliminary data.</text>
</comment>
<proteinExistence type="predicted"/>
<organism evidence="2 3">
    <name type="scientific">Candidatus Harrisonbacteria bacterium CG10_big_fil_rev_8_21_14_0_10_42_17</name>
    <dbReference type="NCBI Taxonomy" id="1974584"/>
    <lineage>
        <taxon>Bacteria</taxon>
        <taxon>Candidatus Harrisoniibacteriota</taxon>
    </lineage>
</organism>
<evidence type="ECO:0000313" key="2">
    <source>
        <dbReference type="EMBL" id="PIT92767.1"/>
    </source>
</evidence>
<evidence type="ECO:0000313" key="3">
    <source>
        <dbReference type="Proteomes" id="UP000228635"/>
    </source>
</evidence>
<gene>
    <name evidence="2" type="ORF">COU08_00765</name>
</gene>
<keyword evidence="1" id="KW-0812">Transmembrane</keyword>
<sequence length="155" mass="17470">MEKQEKVLSDPRQGSRSRGFIWLIVIVAVGLFGLWSFDILPVGNTSANLLSSSSSGYQAVFLSNNQVYFGKLSEINSVYPKLTDIFYLRVTQRLQPSDLDNLPQQDINLVKLGSELHGPEDVMRISRDQILFFEDLRADSQIVTAIKDYQAQNAN</sequence>
<reference evidence="3" key="1">
    <citation type="submission" date="2017-09" db="EMBL/GenBank/DDBJ databases">
        <title>Depth-based differentiation of microbial function through sediment-hosted aquifers and enrichment of novel symbionts in the deep terrestrial subsurface.</title>
        <authorList>
            <person name="Probst A.J."/>
            <person name="Ladd B."/>
            <person name="Jarett J.K."/>
            <person name="Geller-Mcgrath D.E."/>
            <person name="Sieber C.M.K."/>
            <person name="Emerson J.B."/>
            <person name="Anantharaman K."/>
            <person name="Thomas B.C."/>
            <person name="Malmstrom R."/>
            <person name="Stieglmeier M."/>
            <person name="Klingl A."/>
            <person name="Woyke T."/>
            <person name="Ryan C.M."/>
            <person name="Banfield J.F."/>
        </authorList>
    </citation>
    <scope>NUCLEOTIDE SEQUENCE [LARGE SCALE GENOMIC DNA]</scope>
</reference>
<protein>
    <submittedName>
        <fullName evidence="2">Uncharacterized protein</fullName>
    </submittedName>
</protein>
<dbReference type="EMBL" id="PFBA01000010">
    <property type="protein sequence ID" value="PIT92767.1"/>
    <property type="molecule type" value="Genomic_DNA"/>
</dbReference>
<keyword evidence="1" id="KW-1133">Transmembrane helix</keyword>
<keyword evidence="1" id="KW-0472">Membrane</keyword>
<name>A0A2M6WIZ3_9BACT</name>
<accession>A0A2M6WIZ3</accession>
<feature type="transmembrane region" description="Helical" evidence="1">
    <location>
        <begin position="20"/>
        <end position="37"/>
    </location>
</feature>
<evidence type="ECO:0000256" key="1">
    <source>
        <dbReference type="SAM" id="Phobius"/>
    </source>
</evidence>